<keyword evidence="2" id="KW-1003">Cell membrane</keyword>
<evidence type="ECO:0000256" key="1">
    <source>
        <dbReference type="ARBA" id="ARBA00004533"/>
    </source>
</evidence>
<evidence type="ECO:0000313" key="7">
    <source>
        <dbReference type="EMBL" id="PSK83507.1"/>
    </source>
</evidence>
<accession>A0A1X6ZXC7</accession>
<comment type="subcellular location">
    <subcellularLocation>
        <location evidence="1">Cell inner membrane</location>
    </subcellularLocation>
</comment>
<dbReference type="EMBL" id="FWFY01000011">
    <property type="protein sequence ID" value="SLN64361.1"/>
    <property type="molecule type" value="Genomic_DNA"/>
</dbReference>
<evidence type="ECO:0000256" key="4">
    <source>
        <dbReference type="ARBA" id="ARBA00022679"/>
    </source>
</evidence>
<keyword evidence="6 8" id="KW-0012">Acyltransferase</keyword>
<keyword evidence="10" id="KW-1185">Reference proteome</keyword>
<dbReference type="EMBL" id="PYGB01000010">
    <property type="protein sequence ID" value="PSK83507.1"/>
    <property type="molecule type" value="Genomic_DNA"/>
</dbReference>
<sequence length="297" mass="32451">MAGDTARPSGRGPADRAVDLALRAAIGAVMALPYERRVAAMGALTARAIGPLAGYRRRASANLALIWPDLAPERRAALARAVCDNLGRTLIENYSGAEFARALPSEPHQSDGMEAVARARAEGRPVIFVTGHFGNHEAPRRVLTSMGYDIGGLYREMSNRFVNDHYAATMQDVSGPVFAKGRRGLTGFLRHLKAGGMATILFDLHDRGGVAIDFLGRPARTALTAAELARRFDALLVPYYGTRRADGVSFDVAVEAPIPHDAPLDMMREATARLEARVRRDPGQWFWVHNRWKAARR</sequence>
<dbReference type="GO" id="GO:0016746">
    <property type="term" value="F:acyltransferase activity"/>
    <property type="evidence" value="ECO:0007669"/>
    <property type="project" value="UniProtKB-KW"/>
</dbReference>
<dbReference type="Proteomes" id="UP000193495">
    <property type="component" value="Unassembled WGS sequence"/>
</dbReference>
<dbReference type="CDD" id="cd07984">
    <property type="entry name" value="LPLAT_LABLAT-like"/>
    <property type="match status" value="1"/>
</dbReference>
<dbReference type="Pfam" id="PF03279">
    <property type="entry name" value="Lip_A_acyltrans"/>
    <property type="match status" value="1"/>
</dbReference>
<evidence type="ECO:0000313" key="10">
    <source>
        <dbReference type="Proteomes" id="UP000240624"/>
    </source>
</evidence>
<dbReference type="Proteomes" id="UP000240624">
    <property type="component" value="Unassembled WGS sequence"/>
</dbReference>
<evidence type="ECO:0000256" key="6">
    <source>
        <dbReference type="ARBA" id="ARBA00023315"/>
    </source>
</evidence>
<evidence type="ECO:0000313" key="9">
    <source>
        <dbReference type="Proteomes" id="UP000193495"/>
    </source>
</evidence>
<reference evidence="7 10" key="2">
    <citation type="submission" date="2018-03" db="EMBL/GenBank/DDBJ databases">
        <title>Genomic Encyclopedia of Archaeal and Bacterial Type Strains, Phase II (KMG-II): from individual species to whole genera.</title>
        <authorList>
            <person name="Goeker M."/>
        </authorList>
    </citation>
    <scope>NUCLEOTIDE SEQUENCE [LARGE SCALE GENOMIC DNA]</scope>
    <source>
        <strain evidence="7 10">DSM 29956</strain>
    </source>
</reference>
<dbReference type="AlphaFoldDB" id="A0A1X6ZXC7"/>
<reference evidence="8 9" key="1">
    <citation type="submission" date="2017-03" db="EMBL/GenBank/DDBJ databases">
        <authorList>
            <person name="Afonso C.L."/>
            <person name="Miller P.J."/>
            <person name="Scott M.A."/>
            <person name="Spackman E."/>
            <person name="Goraichik I."/>
            <person name="Dimitrov K.M."/>
            <person name="Suarez D.L."/>
            <person name="Swayne D.E."/>
        </authorList>
    </citation>
    <scope>NUCLEOTIDE SEQUENCE [LARGE SCALE GENOMIC DNA]</scope>
    <source>
        <strain evidence="8 9">CECT 8367</strain>
    </source>
</reference>
<name>A0A1X6ZXC7_9RHOB</name>
<evidence type="ECO:0000256" key="5">
    <source>
        <dbReference type="ARBA" id="ARBA00023136"/>
    </source>
</evidence>
<dbReference type="PANTHER" id="PTHR30606">
    <property type="entry name" value="LIPID A BIOSYNTHESIS LAUROYL ACYLTRANSFERASE"/>
    <property type="match status" value="1"/>
</dbReference>
<dbReference type="InterPro" id="IPR004960">
    <property type="entry name" value="LipA_acyltrans"/>
</dbReference>
<dbReference type="GO" id="GO:0009247">
    <property type="term" value="P:glycolipid biosynthetic process"/>
    <property type="evidence" value="ECO:0007669"/>
    <property type="project" value="UniProtKB-ARBA"/>
</dbReference>
<keyword evidence="4 8" id="KW-0808">Transferase</keyword>
<proteinExistence type="predicted"/>
<evidence type="ECO:0000256" key="2">
    <source>
        <dbReference type="ARBA" id="ARBA00022475"/>
    </source>
</evidence>
<evidence type="ECO:0000256" key="3">
    <source>
        <dbReference type="ARBA" id="ARBA00022519"/>
    </source>
</evidence>
<protein>
    <submittedName>
        <fullName evidence="7">KDO2-lipid IV(A) lauroyltransferase</fullName>
    </submittedName>
    <submittedName>
        <fullName evidence="8">Lipid A biosynthesis lauroyl acyltransferase</fullName>
    </submittedName>
</protein>
<evidence type="ECO:0000313" key="8">
    <source>
        <dbReference type="EMBL" id="SLN64361.1"/>
    </source>
</evidence>
<keyword evidence="5" id="KW-0472">Membrane</keyword>
<dbReference type="GO" id="GO:0005886">
    <property type="term" value="C:plasma membrane"/>
    <property type="evidence" value="ECO:0007669"/>
    <property type="project" value="UniProtKB-SubCell"/>
</dbReference>
<dbReference type="RefSeq" id="WP_085897464.1">
    <property type="nucleotide sequence ID" value="NZ_FWFY01000011.1"/>
</dbReference>
<dbReference type="PANTHER" id="PTHR30606:SF10">
    <property type="entry name" value="PHOSPHATIDYLINOSITOL MANNOSIDE ACYLTRANSFERASE"/>
    <property type="match status" value="1"/>
</dbReference>
<organism evidence="8 9">
    <name type="scientific">Limimaricola soesokkakensis</name>
    <dbReference type="NCBI Taxonomy" id="1343159"/>
    <lineage>
        <taxon>Bacteria</taxon>
        <taxon>Pseudomonadati</taxon>
        <taxon>Pseudomonadota</taxon>
        <taxon>Alphaproteobacteria</taxon>
        <taxon>Rhodobacterales</taxon>
        <taxon>Paracoccaceae</taxon>
        <taxon>Limimaricola</taxon>
    </lineage>
</organism>
<dbReference type="OrthoDB" id="9801955at2"/>
<gene>
    <name evidence="7" type="ORF">CLV79_11088</name>
    <name evidence="8" type="ORF">LOS8367_03152</name>
</gene>
<keyword evidence="3" id="KW-0997">Cell inner membrane</keyword>